<protein>
    <submittedName>
        <fullName evidence="2">Uncharacterized protein</fullName>
    </submittedName>
</protein>
<dbReference type="InParanoid" id="Q2H409"/>
<accession>Q2H409</accession>
<dbReference type="HOGENOM" id="CLU_3124904_0_0_1"/>
<name>Q2H409_CHAGB</name>
<evidence type="ECO:0000313" key="3">
    <source>
        <dbReference type="Proteomes" id="UP000001056"/>
    </source>
</evidence>
<organism evidence="2 3">
    <name type="scientific">Chaetomium globosum (strain ATCC 6205 / CBS 148.51 / DSM 1962 / NBRC 6347 / NRRL 1970)</name>
    <name type="common">Soil fungus</name>
    <dbReference type="NCBI Taxonomy" id="306901"/>
    <lineage>
        <taxon>Eukaryota</taxon>
        <taxon>Fungi</taxon>
        <taxon>Dikarya</taxon>
        <taxon>Ascomycota</taxon>
        <taxon>Pezizomycotina</taxon>
        <taxon>Sordariomycetes</taxon>
        <taxon>Sordariomycetidae</taxon>
        <taxon>Sordariales</taxon>
        <taxon>Chaetomiaceae</taxon>
        <taxon>Chaetomium</taxon>
    </lineage>
</organism>
<sequence>MSENLAASRDILHPKLSVESREQEWPGGAGHQSKVEGRVAEPSSFQKHRL</sequence>
<dbReference type="AlphaFoldDB" id="Q2H409"/>
<proteinExistence type="predicted"/>
<dbReference type="Proteomes" id="UP000001056">
    <property type="component" value="Unassembled WGS sequence"/>
</dbReference>
<feature type="region of interest" description="Disordered" evidence="1">
    <location>
        <begin position="1"/>
        <end position="50"/>
    </location>
</feature>
<reference evidence="3" key="1">
    <citation type="journal article" date="2015" name="Genome Announc.">
        <title>Draft genome sequence of the cellulolytic fungus Chaetomium globosum.</title>
        <authorList>
            <person name="Cuomo C.A."/>
            <person name="Untereiner W.A."/>
            <person name="Ma L.-J."/>
            <person name="Grabherr M."/>
            <person name="Birren B.W."/>
        </authorList>
    </citation>
    <scope>NUCLEOTIDE SEQUENCE [LARGE SCALE GENOMIC DNA]</scope>
    <source>
        <strain evidence="3">ATCC 6205 / CBS 148.51 / DSM 1962 / NBRC 6347 / NRRL 1970</strain>
    </source>
</reference>
<evidence type="ECO:0000256" key="1">
    <source>
        <dbReference type="SAM" id="MobiDB-lite"/>
    </source>
</evidence>
<dbReference type="GeneID" id="4390819"/>
<gene>
    <name evidence="2" type="ORF">CHGG_06606</name>
</gene>
<dbReference type="VEuPathDB" id="FungiDB:CHGG_06606"/>
<feature type="compositionally biased region" description="Basic and acidic residues" evidence="1">
    <location>
        <begin position="10"/>
        <end position="24"/>
    </location>
</feature>
<evidence type="ECO:0000313" key="2">
    <source>
        <dbReference type="EMBL" id="EAQ89987.1"/>
    </source>
</evidence>
<keyword evidence="3" id="KW-1185">Reference proteome</keyword>
<dbReference type="RefSeq" id="XP_001222701.1">
    <property type="nucleotide sequence ID" value="XM_001222700.1"/>
</dbReference>
<dbReference type="EMBL" id="CH408031">
    <property type="protein sequence ID" value="EAQ89987.1"/>
    <property type="molecule type" value="Genomic_DNA"/>
</dbReference>